<organism evidence="2 3">
    <name type="scientific">Georgenia thermotolerans</name>
    <dbReference type="NCBI Taxonomy" id="527326"/>
    <lineage>
        <taxon>Bacteria</taxon>
        <taxon>Bacillati</taxon>
        <taxon>Actinomycetota</taxon>
        <taxon>Actinomycetes</taxon>
        <taxon>Micrococcales</taxon>
        <taxon>Bogoriellaceae</taxon>
        <taxon>Georgenia</taxon>
    </lineage>
</organism>
<evidence type="ECO:0000313" key="2">
    <source>
        <dbReference type="EMBL" id="KAE8765083.1"/>
    </source>
</evidence>
<sequence>MNDPDARTGPRVELVHLGLAALRALAAGDLAAAREASGLPVTAWLAGPECVGTWRIRAAQVAADPVAAGWVTAVVLDADRRAVVGKAGYHGPPDEAGMVEVGYAVDPACRRRGYARAALEHLLARAAREPGVRTVRASIRPDNLPSRSLVLGYGFAEVGRQWDEEDGWETVYEVAAQPLSEMAARRPSPPGP</sequence>
<dbReference type="OrthoDB" id="2061990at2"/>
<dbReference type="Gene3D" id="3.40.630.30">
    <property type="match status" value="1"/>
</dbReference>
<dbReference type="RefSeq" id="WP_152203396.1">
    <property type="nucleotide sequence ID" value="NZ_VUKF01000027.1"/>
</dbReference>
<protein>
    <submittedName>
        <fullName evidence="2">GNAT family N-acetyltransferase</fullName>
    </submittedName>
</protein>
<dbReference type="Pfam" id="PF13302">
    <property type="entry name" value="Acetyltransf_3"/>
    <property type="match status" value="1"/>
</dbReference>
<dbReference type="AlphaFoldDB" id="A0A7J5UT49"/>
<dbReference type="GO" id="GO:0016747">
    <property type="term" value="F:acyltransferase activity, transferring groups other than amino-acyl groups"/>
    <property type="evidence" value="ECO:0007669"/>
    <property type="project" value="InterPro"/>
</dbReference>
<gene>
    <name evidence="2" type="ORF">GB883_05705</name>
</gene>
<comment type="caution">
    <text evidence="2">The sequence shown here is derived from an EMBL/GenBank/DDBJ whole genome shotgun (WGS) entry which is preliminary data.</text>
</comment>
<dbReference type="InterPro" id="IPR000182">
    <property type="entry name" value="GNAT_dom"/>
</dbReference>
<dbReference type="InterPro" id="IPR016181">
    <property type="entry name" value="Acyl_CoA_acyltransferase"/>
</dbReference>
<evidence type="ECO:0000259" key="1">
    <source>
        <dbReference type="PROSITE" id="PS51186"/>
    </source>
</evidence>
<reference evidence="2 3" key="1">
    <citation type="submission" date="2019-10" db="EMBL/GenBank/DDBJ databases">
        <title>Georgenia wutianyii sp. nov. and Georgenia yuyongxinii sp. nov. isolated from plateau pika (Ochotona curzoniae) in the Qinghai-Tibet plateau of China.</title>
        <authorList>
            <person name="Tian Z."/>
        </authorList>
    </citation>
    <scope>NUCLEOTIDE SEQUENCE [LARGE SCALE GENOMIC DNA]</scope>
    <source>
        <strain evidence="2 3">DSM 21501</strain>
    </source>
</reference>
<dbReference type="PANTHER" id="PTHR43792">
    <property type="entry name" value="GNAT FAMILY, PUTATIVE (AFU_ORTHOLOGUE AFUA_3G00765)-RELATED-RELATED"/>
    <property type="match status" value="1"/>
</dbReference>
<dbReference type="InterPro" id="IPR051531">
    <property type="entry name" value="N-acetyltransferase"/>
</dbReference>
<name>A0A7J5UT49_9MICO</name>
<dbReference type="CDD" id="cd04301">
    <property type="entry name" value="NAT_SF"/>
    <property type="match status" value="1"/>
</dbReference>
<keyword evidence="3" id="KW-1185">Reference proteome</keyword>
<feature type="domain" description="N-acetyltransferase" evidence="1">
    <location>
        <begin position="20"/>
        <end position="177"/>
    </location>
</feature>
<keyword evidence="2" id="KW-0808">Transferase</keyword>
<dbReference type="EMBL" id="WHJE01000016">
    <property type="protein sequence ID" value="KAE8765083.1"/>
    <property type="molecule type" value="Genomic_DNA"/>
</dbReference>
<accession>A0A7J5UT49</accession>
<dbReference type="Proteomes" id="UP000451860">
    <property type="component" value="Unassembled WGS sequence"/>
</dbReference>
<evidence type="ECO:0000313" key="3">
    <source>
        <dbReference type="Proteomes" id="UP000451860"/>
    </source>
</evidence>
<dbReference type="PROSITE" id="PS51186">
    <property type="entry name" value="GNAT"/>
    <property type="match status" value="1"/>
</dbReference>
<proteinExistence type="predicted"/>
<dbReference type="SUPFAM" id="SSF55729">
    <property type="entry name" value="Acyl-CoA N-acyltransferases (Nat)"/>
    <property type="match status" value="1"/>
</dbReference>
<dbReference type="PANTHER" id="PTHR43792:SF13">
    <property type="entry name" value="ACETYLTRANSFERASE"/>
    <property type="match status" value="1"/>
</dbReference>